<gene>
    <name evidence="3" type="ORF">UFOPK3004_01903</name>
</gene>
<evidence type="ECO:0000313" key="3">
    <source>
        <dbReference type="EMBL" id="CAB4822318.1"/>
    </source>
</evidence>
<sequence>MSKQEIEVKKQSELLPKSTSSLFSFDEFDHFFDEFMTRRWPRLMDWNTPTLTQANFPRVDIINHDNDIEVKAALPGVKKEDIDVSIINQTITIRASSKEEKKEEKKGIFFRREISQGEFQRTLSLPEYVDDEKAKASFKDGLLTVMIPKTEKGKRKAITIN</sequence>
<dbReference type="InterPro" id="IPR008978">
    <property type="entry name" value="HSP20-like_chaperone"/>
</dbReference>
<reference evidence="3" key="1">
    <citation type="submission" date="2020-05" db="EMBL/GenBank/DDBJ databases">
        <authorList>
            <person name="Chiriac C."/>
            <person name="Salcher M."/>
            <person name="Ghai R."/>
            <person name="Kavagutti S V."/>
        </authorList>
    </citation>
    <scope>NUCLEOTIDE SEQUENCE</scope>
</reference>
<dbReference type="Pfam" id="PF00011">
    <property type="entry name" value="HSP20"/>
    <property type="match status" value="1"/>
</dbReference>
<dbReference type="InterPro" id="IPR002068">
    <property type="entry name" value="A-crystallin/Hsp20_dom"/>
</dbReference>
<feature type="domain" description="CS" evidence="2">
    <location>
        <begin position="54"/>
        <end position="159"/>
    </location>
</feature>
<evidence type="ECO:0000259" key="2">
    <source>
        <dbReference type="PROSITE" id="PS51203"/>
    </source>
</evidence>
<dbReference type="PROSITE" id="PS51203">
    <property type="entry name" value="CS"/>
    <property type="match status" value="1"/>
</dbReference>
<evidence type="ECO:0000259" key="1">
    <source>
        <dbReference type="PROSITE" id="PS01031"/>
    </source>
</evidence>
<dbReference type="InterPro" id="IPR031107">
    <property type="entry name" value="Small_HSP"/>
</dbReference>
<dbReference type="EMBL" id="CAFAAL010000268">
    <property type="protein sequence ID" value="CAB4822318.1"/>
    <property type="molecule type" value="Genomic_DNA"/>
</dbReference>
<dbReference type="Gene3D" id="2.60.40.790">
    <property type="match status" value="1"/>
</dbReference>
<proteinExistence type="predicted"/>
<feature type="domain" description="SHSP" evidence="1">
    <location>
        <begin position="50"/>
        <end position="161"/>
    </location>
</feature>
<dbReference type="PROSITE" id="PS01031">
    <property type="entry name" value="SHSP"/>
    <property type="match status" value="1"/>
</dbReference>
<protein>
    <submittedName>
        <fullName evidence="3">Unannotated protein</fullName>
    </submittedName>
</protein>
<name>A0A6J6ZRW0_9ZZZZ</name>
<dbReference type="SUPFAM" id="SSF49764">
    <property type="entry name" value="HSP20-like chaperones"/>
    <property type="match status" value="1"/>
</dbReference>
<dbReference type="CDD" id="cd06464">
    <property type="entry name" value="ACD_sHsps-like"/>
    <property type="match status" value="1"/>
</dbReference>
<dbReference type="PANTHER" id="PTHR11527">
    <property type="entry name" value="HEAT-SHOCK PROTEIN 20 FAMILY MEMBER"/>
    <property type="match status" value="1"/>
</dbReference>
<organism evidence="3">
    <name type="scientific">freshwater metagenome</name>
    <dbReference type="NCBI Taxonomy" id="449393"/>
    <lineage>
        <taxon>unclassified sequences</taxon>
        <taxon>metagenomes</taxon>
        <taxon>ecological metagenomes</taxon>
    </lineage>
</organism>
<dbReference type="InterPro" id="IPR007052">
    <property type="entry name" value="CS_dom"/>
</dbReference>
<dbReference type="AlphaFoldDB" id="A0A6J6ZRW0"/>
<accession>A0A6J6ZRW0</accession>